<evidence type="ECO:0000313" key="5">
    <source>
        <dbReference type="EMBL" id="ORY04538.1"/>
    </source>
</evidence>
<dbReference type="FunFam" id="3.40.50.2000:FF:000100">
    <property type="entry name" value="Glycosyltransferase family 1 protein"/>
    <property type="match status" value="1"/>
</dbReference>
<comment type="caution">
    <text evidence="5">The sequence shown here is derived from an EMBL/GenBank/DDBJ whole genome shotgun (WGS) entry which is preliminary data.</text>
</comment>
<keyword evidence="6" id="KW-1185">Reference proteome</keyword>
<evidence type="ECO:0000313" key="6">
    <source>
        <dbReference type="Proteomes" id="UP000193144"/>
    </source>
</evidence>
<dbReference type="STRING" id="1231657.A0A1Y1Z2M5"/>
<dbReference type="EMBL" id="MCFA01000134">
    <property type="protein sequence ID" value="ORY04538.1"/>
    <property type="molecule type" value="Genomic_DNA"/>
</dbReference>
<dbReference type="OrthoDB" id="5835829at2759"/>
<gene>
    <name evidence="5" type="ORF">BCR34DRAFT_572560</name>
</gene>
<keyword evidence="1" id="KW-0808">Transferase</keyword>
<dbReference type="Proteomes" id="UP000193144">
    <property type="component" value="Unassembled WGS sequence"/>
</dbReference>
<reference evidence="5 6" key="1">
    <citation type="submission" date="2016-07" db="EMBL/GenBank/DDBJ databases">
        <title>Pervasive Adenine N6-methylation of Active Genes in Fungi.</title>
        <authorList>
            <consortium name="DOE Joint Genome Institute"/>
            <person name="Mondo S.J."/>
            <person name="Dannebaum R.O."/>
            <person name="Kuo R.C."/>
            <person name="Labutti K."/>
            <person name="Haridas S."/>
            <person name="Kuo A."/>
            <person name="Salamov A."/>
            <person name="Ahrendt S.R."/>
            <person name="Lipzen A."/>
            <person name="Sullivan W."/>
            <person name="Andreopoulos W.B."/>
            <person name="Clum A."/>
            <person name="Lindquist E."/>
            <person name="Daum C."/>
            <person name="Ramamoorthy G.K."/>
            <person name="Gryganskyi A."/>
            <person name="Culley D."/>
            <person name="Magnuson J.K."/>
            <person name="James T.Y."/>
            <person name="O'Malley M.A."/>
            <person name="Stajich J.E."/>
            <person name="Spatafora J.W."/>
            <person name="Visel A."/>
            <person name="Grigoriev I.V."/>
        </authorList>
    </citation>
    <scope>NUCLEOTIDE SEQUENCE [LARGE SCALE GENOMIC DNA]</scope>
    <source>
        <strain evidence="5 6">CBS 115471</strain>
    </source>
</reference>
<dbReference type="InterPro" id="IPR010610">
    <property type="entry name" value="EryCIII-like_C"/>
</dbReference>
<evidence type="ECO:0000259" key="4">
    <source>
        <dbReference type="Pfam" id="PF06722"/>
    </source>
</evidence>
<feature type="region of interest" description="Disordered" evidence="2">
    <location>
        <begin position="1"/>
        <end position="22"/>
    </location>
</feature>
<evidence type="ECO:0000256" key="2">
    <source>
        <dbReference type="SAM" id="MobiDB-lite"/>
    </source>
</evidence>
<dbReference type="Gene3D" id="3.40.50.2000">
    <property type="entry name" value="Glycogen Phosphorylase B"/>
    <property type="match status" value="2"/>
</dbReference>
<feature type="domain" description="Erythromycin biosynthesis protein CIII-like C-terminal" evidence="4">
    <location>
        <begin position="419"/>
        <end position="523"/>
    </location>
</feature>
<feature type="domain" description="Glycosyltransferase family 28 N-terminal" evidence="3">
    <location>
        <begin position="98"/>
        <end position="160"/>
    </location>
</feature>
<feature type="compositionally biased region" description="Low complexity" evidence="2">
    <location>
        <begin position="646"/>
        <end position="660"/>
    </location>
</feature>
<accession>A0A1Y1Z2M5</accession>
<dbReference type="SUPFAM" id="SSF53756">
    <property type="entry name" value="UDP-Glycosyltransferase/glycogen phosphorylase"/>
    <property type="match status" value="1"/>
</dbReference>
<dbReference type="PANTHER" id="PTHR48050:SF13">
    <property type="entry name" value="STEROL 3-BETA-GLUCOSYLTRANSFERASE UGT80A2"/>
    <property type="match status" value="1"/>
</dbReference>
<dbReference type="FunFam" id="3.40.50.2000:FF:000009">
    <property type="entry name" value="Sterol 3-beta-glucosyltransferase UGT80A2"/>
    <property type="match status" value="1"/>
</dbReference>
<dbReference type="AlphaFoldDB" id="A0A1Y1Z2M5"/>
<dbReference type="Pfam" id="PF03033">
    <property type="entry name" value="Glyco_transf_28"/>
    <property type="match status" value="1"/>
</dbReference>
<organism evidence="5 6">
    <name type="scientific">Clohesyomyces aquaticus</name>
    <dbReference type="NCBI Taxonomy" id="1231657"/>
    <lineage>
        <taxon>Eukaryota</taxon>
        <taxon>Fungi</taxon>
        <taxon>Dikarya</taxon>
        <taxon>Ascomycota</taxon>
        <taxon>Pezizomycotina</taxon>
        <taxon>Dothideomycetes</taxon>
        <taxon>Pleosporomycetidae</taxon>
        <taxon>Pleosporales</taxon>
        <taxon>Lindgomycetaceae</taxon>
        <taxon>Clohesyomyces</taxon>
    </lineage>
</organism>
<protein>
    <submittedName>
        <fullName evidence="5">Uncharacterized protein</fullName>
    </submittedName>
</protein>
<dbReference type="GO" id="GO:0016906">
    <property type="term" value="F:sterol 3-beta-glucosyltransferase activity"/>
    <property type="evidence" value="ECO:0007669"/>
    <property type="project" value="UniProtKB-ARBA"/>
</dbReference>
<dbReference type="InterPro" id="IPR050426">
    <property type="entry name" value="Glycosyltransferase_28"/>
</dbReference>
<dbReference type="InterPro" id="IPR002213">
    <property type="entry name" value="UDP_glucos_trans"/>
</dbReference>
<feature type="region of interest" description="Disordered" evidence="2">
    <location>
        <begin position="854"/>
        <end position="930"/>
    </location>
</feature>
<dbReference type="CDD" id="cd03784">
    <property type="entry name" value="GT1_Gtf-like"/>
    <property type="match status" value="1"/>
</dbReference>
<name>A0A1Y1Z2M5_9PLEO</name>
<evidence type="ECO:0000259" key="3">
    <source>
        <dbReference type="Pfam" id="PF03033"/>
    </source>
</evidence>
<dbReference type="InterPro" id="IPR004276">
    <property type="entry name" value="GlycoTrans_28_N"/>
</dbReference>
<evidence type="ECO:0000256" key="1">
    <source>
        <dbReference type="ARBA" id="ARBA00022679"/>
    </source>
</evidence>
<sequence>MVTAEIPPPEKSEPETIATPPSDTVVPDDLLLQDEHIKTTGNVESDGRVNICIFQKSSKLLSQLVQPRVHRAASIKSNEETLPTWLTDEQGPTPPMNIVIQIVGSRGDVQPFIALGKNLKEKHGHRVRLATHAVFKNFVEENGLEFFNIGGDPAGLMDYMVKNPGLIPGTESLKHGDVSKRKKEIAEILVGCWRSCIEAGDGMDNTEYREEDSARWRPFVANAIIANPPGFAHFSCAEKLGIPFHLMFTMPWTPTTAFPHPLANIKSTDTDPRVTNFVSYSLVQLLTWQGLGPVINEFREEVLGLEPCSVLWMPVLIQNAKVPFTYCWSPALIPKPPDWANHIHVAGFFFLGLASAFTPDLKLLEFLQAGPPPVYIGFGSIVVEDPNAMTEIIFQAVKKAGVRALISKGWGGFGGDDLKVPENVYMLGNVPHDWLFKHVSAVCHHGGAGTTAAGIALGRPTIVVPFFGDQPFWGSMIHRAGAGPPPIPHKQLDADKLADAIAHCLKDETQAAAGRMAEQIKQEKGPEIGSDHFHAMLPMDRLRCAIDPQQVAVWRVKHTNIRIGALAAAVLLEQGLLRTEDLKLNRTREYDVSFQPWDPVSGAVSALVGNLSNFMVGTASLPSDITKAFKLRKRATGNLNESGDALSRSSTDLSDSRPPSLYSTHSQTRKHGSYAHDAASVVRKDWVHLLTIPKEMILGLAKGFHNAPKLYHDRTVRQPDKVTNLRSGLKGAGKEFGLELYDAVTGVVTQPYNGAKEDGVLGFLKGAGKGLGGLLLKPEAAVLGAIGYTMEGFYKSAQVHLREKQDHSRGSGLTIDERVAASWIIEGYSALASATDEQKSRVVLRWHEIQAGEQAEKQEKLAHRPSWRPGSNHGHSHGGGIFSRSSTSVRSKESVERHERHDSLREPSPVEDKASRDGFRLSGEKDETVA</sequence>
<feature type="compositionally biased region" description="Basic and acidic residues" evidence="2">
    <location>
        <begin position="890"/>
        <end position="930"/>
    </location>
</feature>
<feature type="region of interest" description="Disordered" evidence="2">
    <location>
        <begin position="640"/>
        <end position="669"/>
    </location>
</feature>
<dbReference type="Pfam" id="PF06722">
    <property type="entry name" value="EryCIII-like_C"/>
    <property type="match status" value="1"/>
</dbReference>
<dbReference type="PANTHER" id="PTHR48050">
    <property type="entry name" value="STEROL 3-BETA-GLUCOSYLTRANSFERASE"/>
    <property type="match status" value="1"/>
</dbReference>
<proteinExistence type="predicted"/>
<dbReference type="GO" id="GO:0005975">
    <property type="term" value="P:carbohydrate metabolic process"/>
    <property type="evidence" value="ECO:0007669"/>
    <property type="project" value="InterPro"/>
</dbReference>